<dbReference type="SMART" id="SM00530">
    <property type="entry name" value="HTH_XRE"/>
    <property type="match status" value="1"/>
</dbReference>
<proteinExistence type="predicted"/>
<dbReference type="CDD" id="cd00093">
    <property type="entry name" value="HTH_XRE"/>
    <property type="match status" value="1"/>
</dbReference>
<evidence type="ECO:0000259" key="4">
    <source>
        <dbReference type="PROSITE" id="PS50943"/>
    </source>
</evidence>
<keyword evidence="2" id="KW-0238">DNA-binding</keyword>
<keyword evidence="3" id="KW-0804">Transcription</keyword>
<dbReference type="RefSeq" id="WP_115517502.1">
    <property type="nucleotide sequence ID" value="NZ_QRGO01000001.1"/>
</dbReference>
<evidence type="ECO:0000256" key="3">
    <source>
        <dbReference type="ARBA" id="ARBA00023163"/>
    </source>
</evidence>
<keyword evidence="6" id="KW-1185">Reference proteome</keyword>
<dbReference type="GO" id="GO:0003677">
    <property type="term" value="F:DNA binding"/>
    <property type="evidence" value="ECO:0007669"/>
    <property type="project" value="UniProtKB-KW"/>
</dbReference>
<protein>
    <submittedName>
        <fullName evidence="5">Helix-turn-helix domain-containing protein</fullName>
    </submittedName>
</protein>
<dbReference type="Proteomes" id="UP000263993">
    <property type="component" value="Unassembled WGS sequence"/>
</dbReference>
<dbReference type="SUPFAM" id="SSF47413">
    <property type="entry name" value="lambda repressor-like DNA-binding domains"/>
    <property type="match status" value="1"/>
</dbReference>
<gene>
    <name evidence="5" type="ORF">DXH78_13400</name>
</gene>
<reference evidence="6" key="1">
    <citation type="submission" date="2018-08" db="EMBL/GenBank/DDBJ databases">
        <authorList>
            <person name="Kim S.-J."/>
            <person name="Jung G.-Y."/>
        </authorList>
    </citation>
    <scope>NUCLEOTIDE SEQUENCE [LARGE SCALE GENOMIC DNA]</scope>
    <source>
        <strain evidence="6">GY_H</strain>
    </source>
</reference>
<dbReference type="PANTHER" id="PTHR36511">
    <property type="entry name" value="MERR FAMILY BACTERIAL REGULATORY PROTEIN"/>
    <property type="match status" value="1"/>
</dbReference>
<dbReference type="InterPro" id="IPR001387">
    <property type="entry name" value="Cro/C1-type_HTH"/>
</dbReference>
<dbReference type="OrthoDB" id="461984at2"/>
<accession>A0A371BD01</accession>
<dbReference type="Gene3D" id="1.10.260.40">
    <property type="entry name" value="lambda repressor-like DNA-binding domains"/>
    <property type="match status" value="1"/>
</dbReference>
<dbReference type="PROSITE" id="PS50943">
    <property type="entry name" value="HTH_CROC1"/>
    <property type="match status" value="1"/>
</dbReference>
<dbReference type="PANTHER" id="PTHR36511:SF4">
    <property type="entry name" value="ANTITOXIN MQSA"/>
    <property type="match status" value="1"/>
</dbReference>
<name>A0A371BD01_9BRAD</name>
<dbReference type="InterPro" id="IPR052359">
    <property type="entry name" value="HTH-type_reg/antitoxin"/>
</dbReference>
<feature type="domain" description="HTH cro/C1-type" evidence="4">
    <location>
        <begin position="33"/>
        <end position="86"/>
    </location>
</feature>
<dbReference type="EMBL" id="QRGO01000001">
    <property type="protein sequence ID" value="RDV05479.1"/>
    <property type="molecule type" value="Genomic_DNA"/>
</dbReference>
<keyword evidence="1" id="KW-0805">Transcription regulation</keyword>
<dbReference type="InterPro" id="IPR010982">
    <property type="entry name" value="Lambda_DNA-bd_dom_sf"/>
</dbReference>
<evidence type="ECO:0000256" key="1">
    <source>
        <dbReference type="ARBA" id="ARBA00023015"/>
    </source>
</evidence>
<dbReference type="AlphaFoldDB" id="A0A371BD01"/>
<evidence type="ECO:0000313" key="5">
    <source>
        <dbReference type="EMBL" id="RDV05479.1"/>
    </source>
</evidence>
<dbReference type="Pfam" id="PF01381">
    <property type="entry name" value="HTH_3"/>
    <property type="match status" value="1"/>
</dbReference>
<comment type="caution">
    <text evidence="5">The sequence shown here is derived from an EMBL/GenBank/DDBJ whole genome shotgun (WGS) entry which is preliminary data.</text>
</comment>
<evidence type="ECO:0000256" key="2">
    <source>
        <dbReference type="ARBA" id="ARBA00023125"/>
    </source>
</evidence>
<sequence>MMRVRLKADGRLVEIAPDGSEVAVEHRDPAAFVRQVRARCGLTQAAFAEKIEVPIETVRNWEQGKRNPRGPARALLKVIDRSPDAAFAALGGRR</sequence>
<organism evidence="5 6">
    <name type="scientific">Undibacter mobilis</name>
    <dbReference type="NCBI Taxonomy" id="2292256"/>
    <lineage>
        <taxon>Bacteria</taxon>
        <taxon>Pseudomonadati</taxon>
        <taxon>Pseudomonadota</taxon>
        <taxon>Alphaproteobacteria</taxon>
        <taxon>Hyphomicrobiales</taxon>
        <taxon>Nitrobacteraceae</taxon>
        <taxon>Undibacter</taxon>
    </lineage>
</organism>
<evidence type="ECO:0000313" key="6">
    <source>
        <dbReference type="Proteomes" id="UP000263993"/>
    </source>
</evidence>